<sequence>MQNLSREQICFNSHIGSQKPESIINRNTSCPFCDRSGLSDILAEQYPIIWLKNKYPVLEDTLQTVLIETDDCNAELSNYPKDLLHNLIRFGVSKWLEMDASGEFASVLFYKNHGPYSGGTIRHPHMQIVGLKQVDYRKNLRADYFSGPEIAAAPGVELNVSTQPKIGFFEFNVSLTDQSYIDCWADYIQITVHYIMHHFHKNCSSYNLFFYQHQSRIVVKIMPRFVTSPLYIGYSIPQVSNRLDEVVREFQQIYFLGDR</sequence>
<dbReference type="GO" id="GO:0016779">
    <property type="term" value="F:nucleotidyltransferase activity"/>
    <property type="evidence" value="ECO:0007669"/>
    <property type="project" value="UniProtKB-KW"/>
</dbReference>
<keyword evidence="3" id="KW-0808">Transferase</keyword>
<dbReference type="Gene3D" id="3.30.428.10">
    <property type="entry name" value="HIT-like"/>
    <property type="match status" value="1"/>
</dbReference>
<evidence type="ECO:0000313" key="3">
    <source>
        <dbReference type="EMBL" id="EGO64449.1"/>
    </source>
</evidence>
<feature type="domain" description="DUF4931" evidence="2">
    <location>
        <begin position="138"/>
        <end position="255"/>
    </location>
</feature>
<proteinExistence type="predicted"/>
<gene>
    <name evidence="3" type="ORF">ALO_08108</name>
</gene>
<keyword evidence="3" id="KW-0548">Nucleotidyltransferase</keyword>
<dbReference type="EMBL" id="AFGF01000056">
    <property type="protein sequence ID" value="EGO64449.1"/>
    <property type="molecule type" value="Genomic_DNA"/>
</dbReference>
<dbReference type="eggNOG" id="COG1085">
    <property type="taxonomic scope" value="Bacteria"/>
</dbReference>
<feature type="domain" description="DUF4931" evidence="1">
    <location>
        <begin position="11"/>
        <end position="134"/>
    </location>
</feature>
<comment type="caution">
    <text evidence="3">The sequence shown here is derived from an EMBL/GenBank/DDBJ whole genome shotgun (WGS) entry which is preliminary data.</text>
</comment>
<reference evidence="3 4" key="1">
    <citation type="journal article" date="2011" name="EMBO J.">
        <title>Structural diversity of bacterial flagellar motors.</title>
        <authorList>
            <person name="Chen S."/>
            <person name="Beeby M."/>
            <person name="Murphy G.E."/>
            <person name="Leadbetter J.R."/>
            <person name="Hendrixson D.R."/>
            <person name="Briegel A."/>
            <person name="Li Z."/>
            <person name="Shi J."/>
            <person name="Tocheva E.I."/>
            <person name="Muller A."/>
            <person name="Dobro M.J."/>
            <person name="Jensen G.J."/>
        </authorList>
    </citation>
    <scope>NUCLEOTIDE SEQUENCE [LARGE SCALE GENOMIC DNA]</scope>
    <source>
        <strain evidence="3 4">DSM 6540</strain>
    </source>
</reference>
<evidence type="ECO:0000259" key="1">
    <source>
        <dbReference type="Pfam" id="PF16285"/>
    </source>
</evidence>
<dbReference type="Pfam" id="PF20956">
    <property type="entry name" value="DUF4931_C"/>
    <property type="match status" value="1"/>
</dbReference>
<evidence type="ECO:0000259" key="2">
    <source>
        <dbReference type="Pfam" id="PF20956"/>
    </source>
</evidence>
<keyword evidence="4" id="KW-1185">Reference proteome</keyword>
<dbReference type="InterPro" id="IPR036265">
    <property type="entry name" value="HIT-like_sf"/>
</dbReference>
<dbReference type="STRING" id="1009370.ALO_08108"/>
<dbReference type="SUPFAM" id="SSF54197">
    <property type="entry name" value="HIT-like"/>
    <property type="match status" value="1"/>
</dbReference>
<organism evidence="3 4">
    <name type="scientific">Acetonema longum DSM 6540</name>
    <dbReference type="NCBI Taxonomy" id="1009370"/>
    <lineage>
        <taxon>Bacteria</taxon>
        <taxon>Bacillati</taxon>
        <taxon>Bacillota</taxon>
        <taxon>Negativicutes</taxon>
        <taxon>Acetonemataceae</taxon>
        <taxon>Acetonema</taxon>
    </lineage>
</organism>
<dbReference type="OrthoDB" id="1803128at2"/>
<dbReference type="PIRSF" id="PIRSF031505">
    <property type="entry name" value="GalT_short"/>
    <property type="match status" value="1"/>
</dbReference>
<dbReference type="Proteomes" id="UP000003240">
    <property type="component" value="Unassembled WGS sequence"/>
</dbReference>
<dbReference type="RefSeq" id="WP_004573211.1">
    <property type="nucleotide sequence ID" value="NZ_AFGF01000056.1"/>
</dbReference>
<dbReference type="AlphaFoldDB" id="F7NHS4"/>
<dbReference type="InterPro" id="IPR046322">
    <property type="entry name" value="DUF4931"/>
</dbReference>
<protein>
    <submittedName>
        <fullName evidence="3">Galactose-1-phosphate uridylyltransferase</fullName>
    </submittedName>
</protein>
<dbReference type="InterPro" id="IPR049285">
    <property type="entry name" value="DUF4931_C"/>
</dbReference>
<accession>F7NHS4</accession>
<name>F7NHS4_9FIRM</name>
<evidence type="ECO:0000313" key="4">
    <source>
        <dbReference type="Proteomes" id="UP000003240"/>
    </source>
</evidence>
<dbReference type="InterPro" id="IPR012361">
    <property type="entry name" value="GalT_short"/>
</dbReference>
<dbReference type="Pfam" id="PF16285">
    <property type="entry name" value="DUF4931_N"/>
    <property type="match status" value="1"/>
</dbReference>